<accession>A0AAV9MY87</accession>
<comment type="caution">
    <text evidence="1">The sequence shown here is derived from an EMBL/GenBank/DDBJ whole genome shotgun (WGS) entry which is preliminary data.</text>
</comment>
<evidence type="ECO:0000313" key="1">
    <source>
        <dbReference type="EMBL" id="KAK5046538.1"/>
    </source>
</evidence>
<dbReference type="AlphaFoldDB" id="A0AAV9MY87"/>
<name>A0AAV9MY87_9EURO</name>
<organism evidence="1 2">
    <name type="scientific">Exophiala bonariae</name>
    <dbReference type="NCBI Taxonomy" id="1690606"/>
    <lineage>
        <taxon>Eukaryota</taxon>
        <taxon>Fungi</taxon>
        <taxon>Dikarya</taxon>
        <taxon>Ascomycota</taxon>
        <taxon>Pezizomycotina</taxon>
        <taxon>Eurotiomycetes</taxon>
        <taxon>Chaetothyriomycetidae</taxon>
        <taxon>Chaetothyriales</taxon>
        <taxon>Herpotrichiellaceae</taxon>
        <taxon>Exophiala</taxon>
    </lineage>
</organism>
<reference evidence="1 2" key="1">
    <citation type="submission" date="2023-08" db="EMBL/GenBank/DDBJ databases">
        <title>Black Yeasts Isolated from many extreme environments.</title>
        <authorList>
            <person name="Coleine C."/>
            <person name="Stajich J.E."/>
            <person name="Selbmann L."/>
        </authorList>
    </citation>
    <scope>NUCLEOTIDE SEQUENCE [LARGE SCALE GENOMIC DNA]</scope>
    <source>
        <strain evidence="1 2">CCFEE 5792</strain>
    </source>
</reference>
<dbReference type="RefSeq" id="XP_064702129.1">
    <property type="nucleotide sequence ID" value="XM_064851888.1"/>
</dbReference>
<keyword evidence="2" id="KW-1185">Reference proteome</keyword>
<protein>
    <recommendedName>
        <fullName evidence="3">Glycogen debranching enzyme</fullName>
    </recommendedName>
</protein>
<gene>
    <name evidence="1" type="ORF">LTR84_008341</name>
</gene>
<dbReference type="EMBL" id="JAVRRD010000030">
    <property type="protein sequence ID" value="KAK5046538.1"/>
    <property type="molecule type" value="Genomic_DNA"/>
</dbReference>
<evidence type="ECO:0000313" key="2">
    <source>
        <dbReference type="Proteomes" id="UP001358417"/>
    </source>
</evidence>
<dbReference type="Proteomes" id="UP001358417">
    <property type="component" value="Unassembled WGS sequence"/>
</dbReference>
<proteinExistence type="predicted"/>
<evidence type="ECO:0008006" key="3">
    <source>
        <dbReference type="Google" id="ProtNLM"/>
    </source>
</evidence>
<dbReference type="GeneID" id="89976505"/>
<sequence>MFRFLHFALAISTILVAIVGIQLLLREFGLANVSLHLAAENPGAQDTQHTESHADDVLCSFNDSETTVKHGTDCYGFEMFNCTNDNRVQPACRNGTCMQETGMKVNATTLHLSSQPYENYFYSDCNVAAQVLVTTPLPDSDHKVIGPRVIVTWPAGNSGACIFFEPENAKNGTLAIKFINSTIGSPLAPIYIAREDHPSVGVKGVLHLNSTAVLSLSILGSVRAIRDFTEGPSLLHPMLQEGIHVKEFGTNGASISRLWLDNVTTTTLTLEPRQSGNVQIKGQKAILQAGEYLFSAHYNYPQLRQLSLDAVLKDKSLIDQQQYETKALSFLSYSEKVLGGAWRFLTYFGRDDMISTLVLLPVLTENVVEAVIGSVLERINRTDGSACHEETIGDYATFMNLQEGVGSTSYRCDYSMVDTDYFVPILMQSYFGEYGAGSKRLEGLLSTPAGKVDESNKGLTWGDLLITLARKIMNETADFAAPGGQTRENLIHLREGHETGVWRDSTYGIGGGRIPFDVNVALAPAALRSISSLAREFNTSVFGEYARDWAVRASQYAQVWEDHTLEFFKVVLPAVTARERLETFVQTSTFYNGPSHADLIDSDVSYHALALEGHNGLDIVPVMNTDACCRIFFLNGTNQARLTSYLNGTALSILRPFPAGLMTPVGIVVANPAFSENEIVRQNFTNSAYHGAVVWSWQLVAMVMGLEKQLGRCSLVDSRSHPDFCYDTVVYNNVRNAYNALWDVLEASKDFLSDEVWSWVYKDGKFRQTPLGSMEPPPGVEGVAESDIIQLWSLTNLALRRNKQLR</sequence>